<name>A0A1L9UTL0_ASPBC</name>
<evidence type="ECO:0000313" key="1">
    <source>
        <dbReference type="EMBL" id="OJJ74940.1"/>
    </source>
</evidence>
<dbReference type="AlphaFoldDB" id="A0A1L9UTL0"/>
<sequence>MQAAKVRGLFRARFLPSRYSPVRSWWLRDLQKSNDSSVCHQASFPAKTRIARDEIIDSSHGTIESD</sequence>
<dbReference type="Proteomes" id="UP000184499">
    <property type="component" value="Unassembled WGS sequence"/>
</dbReference>
<gene>
    <name evidence="1" type="ORF">ASPBRDRAFT_40183</name>
</gene>
<dbReference type="EMBL" id="KV878681">
    <property type="protein sequence ID" value="OJJ74940.1"/>
    <property type="molecule type" value="Genomic_DNA"/>
</dbReference>
<organism evidence="1 2">
    <name type="scientific">Aspergillus brasiliensis (strain CBS 101740 / IMI 381727 / IBT 21946)</name>
    <dbReference type="NCBI Taxonomy" id="767769"/>
    <lineage>
        <taxon>Eukaryota</taxon>
        <taxon>Fungi</taxon>
        <taxon>Dikarya</taxon>
        <taxon>Ascomycota</taxon>
        <taxon>Pezizomycotina</taxon>
        <taxon>Eurotiomycetes</taxon>
        <taxon>Eurotiomycetidae</taxon>
        <taxon>Eurotiales</taxon>
        <taxon>Aspergillaceae</taxon>
        <taxon>Aspergillus</taxon>
        <taxon>Aspergillus subgen. Circumdati</taxon>
    </lineage>
</organism>
<evidence type="ECO:0000313" key="2">
    <source>
        <dbReference type="Proteomes" id="UP000184499"/>
    </source>
</evidence>
<reference evidence="2" key="1">
    <citation type="journal article" date="2017" name="Genome Biol.">
        <title>Comparative genomics reveals high biological diversity and specific adaptations in the industrially and medically important fungal genus Aspergillus.</title>
        <authorList>
            <person name="de Vries R.P."/>
            <person name="Riley R."/>
            <person name="Wiebenga A."/>
            <person name="Aguilar-Osorio G."/>
            <person name="Amillis S."/>
            <person name="Uchima C.A."/>
            <person name="Anderluh G."/>
            <person name="Asadollahi M."/>
            <person name="Askin M."/>
            <person name="Barry K."/>
            <person name="Battaglia E."/>
            <person name="Bayram O."/>
            <person name="Benocci T."/>
            <person name="Braus-Stromeyer S.A."/>
            <person name="Caldana C."/>
            <person name="Canovas D."/>
            <person name="Cerqueira G.C."/>
            <person name="Chen F."/>
            <person name="Chen W."/>
            <person name="Choi C."/>
            <person name="Clum A."/>
            <person name="Dos Santos R.A."/>
            <person name="Damasio A.R."/>
            <person name="Diallinas G."/>
            <person name="Emri T."/>
            <person name="Fekete E."/>
            <person name="Flipphi M."/>
            <person name="Freyberg S."/>
            <person name="Gallo A."/>
            <person name="Gournas C."/>
            <person name="Habgood R."/>
            <person name="Hainaut M."/>
            <person name="Harispe M.L."/>
            <person name="Henrissat B."/>
            <person name="Hilden K.S."/>
            <person name="Hope R."/>
            <person name="Hossain A."/>
            <person name="Karabika E."/>
            <person name="Karaffa L."/>
            <person name="Karanyi Z."/>
            <person name="Krasevec N."/>
            <person name="Kuo A."/>
            <person name="Kusch H."/>
            <person name="LaButti K."/>
            <person name="Lagendijk E.L."/>
            <person name="Lapidus A."/>
            <person name="Levasseur A."/>
            <person name="Lindquist E."/>
            <person name="Lipzen A."/>
            <person name="Logrieco A.F."/>
            <person name="MacCabe A."/>
            <person name="Maekelae M.R."/>
            <person name="Malavazi I."/>
            <person name="Melin P."/>
            <person name="Meyer V."/>
            <person name="Mielnichuk N."/>
            <person name="Miskei M."/>
            <person name="Molnar A.P."/>
            <person name="Mule G."/>
            <person name="Ngan C.Y."/>
            <person name="Orejas M."/>
            <person name="Orosz E."/>
            <person name="Ouedraogo J.P."/>
            <person name="Overkamp K.M."/>
            <person name="Park H.-S."/>
            <person name="Perrone G."/>
            <person name="Piumi F."/>
            <person name="Punt P.J."/>
            <person name="Ram A.F."/>
            <person name="Ramon A."/>
            <person name="Rauscher S."/>
            <person name="Record E."/>
            <person name="Riano-Pachon D.M."/>
            <person name="Robert V."/>
            <person name="Roehrig J."/>
            <person name="Ruller R."/>
            <person name="Salamov A."/>
            <person name="Salih N.S."/>
            <person name="Samson R.A."/>
            <person name="Sandor E."/>
            <person name="Sanguinetti M."/>
            <person name="Schuetze T."/>
            <person name="Sepcic K."/>
            <person name="Shelest E."/>
            <person name="Sherlock G."/>
            <person name="Sophianopoulou V."/>
            <person name="Squina F.M."/>
            <person name="Sun H."/>
            <person name="Susca A."/>
            <person name="Todd R.B."/>
            <person name="Tsang A."/>
            <person name="Unkles S.E."/>
            <person name="van de Wiele N."/>
            <person name="van Rossen-Uffink D."/>
            <person name="Oliveira J.V."/>
            <person name="Vesth T.C."/>
            <person name="Visser J."/>
            <person name="Yu J.-H."/>
            <person name="Zhou M."/>
            <person name="Andersen M.R."/>
            <person name="Archer D.B."/>
            <person name="Baker S.E."/>
            <person name="Benoit I."/>
            <person name="Brakhage A.A."/>
            <person name="Braus G.H."/>
            <person name="Fischer R."/>
            <person name="Frisvad J.C."/>
            <person name="Goldman G.H."/>
            <person name="Houbraken J."/>
            <person name="Oakley B."/>
            <person name="Pocsi I."/>
            <person name="Scazzocchio C."/>
            <person name="Seiboth B."/>
            <person name="vanKuyk P.A."/>
            <person name="Wortman J."/>
            <person name="Dyer P.S."/>
            <person name="Grigoriev I.V."/>
        </authorList>
    </citation>
    <scope>NUCLEOTIDE SEQUENCE [LARGE SCALE GENOMIC DNA]</scope>
    <source>
        <strain evidence="2">CBS 101740 / IMI 381727 / IBT 21946</strain>
    </source>
</reference>
<dbReference type="RefSeq" id="XP_067482188.1">
    <property type="nucleotide sequence ID" value="XM_067624293.1"/>
</dbReference>
<protein>
    <submittedName>
        <fullName evidence="1">Uncharacterized protein</fullName>
    </submittedName>
</protein>
<dbReference type="VEuPathDB" id="FungiDB:ASPBRDRAFT_40183"/>
<dbReference type="GeneID" id="93576781"/>
<keyword evidence="2" id="KW-1185">Reference proteome</keyword>
<accession>A0A1L9UTL0</accession>
<proteinExistence type="predicted"/>